<dbReference type="InterPro" id="IPR033734">
    <property type="entry name" value="Jacalin-like_lectin_dom_plant"/>
</dbReference>
<organism evidence="3 4">
    <name type="scientific">Elaeis guineensis var. tenera</name>
    <name type="common">Oil palm</name>
    <dbReference type="NCBI Taxonomy" id="51953"/>
    <lineage>
        <taxon>Eukaryota</taxon>
        <taxon>Viridiplantae</taxon>
        <taxon>Streptophyta</taxon>
        <taxon>Embryophyta</taxon>
        <taxon>Tracheophyta</taxon>
        <taxon>Spermatophyta</taxon>
        <taxon>Magnoliopsida</taxon>
        <taxon>Liliopsida</taxon>
        <taxon>Arecaceae</taxon>
        <taxon>Arecoideae</taxon>
        <taxon>Cocoseae</taxon>
        <taxon>Elaeidinae</taxon>
        <taxon>Elaeis</taxon>
    </lineage>
</organism>
<feature type="domain" description="Jacalin-type lectin" evidence="2">
    <location>
        <begin position="15"/>
        <end position="159"/>
    </location>
</feature>
<protein>
    <submittedName>
        <fullName evidence="4">Inactive protein RESTRICTED TEV MOVEMENT 1</fullName>
    </submittedName>
</protein>
<dbReference type="FunCoup" id="A0A6I9RUI2">
    <property type="interactions" value="9"/>
</dbReference>
<dbReference type="Gene3D" id="2.100.10.30">
    <property type="entry name" value="Jacalin-like lectin domain"/>
    <property type="match status" value="1"/>
</dbReference>
<dbReference type="PROSITE" id="PS51752">
    <property type="entry name" value="JACALIN_LECTIN"/>
    <property type="match status" value="1"/>
</dbReference>
<dbReference type="GeneID" id="105052851"/>
<accession>A0A6I9RUI2</accession>
<reference evidence="4" key="1">
    <citation type="submission" date="2025-08" db="UniProtKB">
        <authorList>
            <consortium name="RefSeq"/>
        </authorList>
    </citation>
    <scope>IDENTIFICATION</scope>
</reference>
<evidence type="ECO:0000313" key="3">
    <source>
        <dbReference type="Proteomes" id="UP000504607"/>
    </source>
</evidence>
<dbReference type="PANTHER" id="PTHR47293:SF15">
    <property type="entry name" value="JACALIN-RELATED LECTIN 19"/>
    <property type="match status" value="1"/>
</dbReference>
<dbReference type="InterPro" id="IPR001229">
    <property type="entry name" value="Jacalin-like_lectin_dom"/>
</dbReference>
<dbReference type="SMART" id="SM00915">
    <property type="entry name" value="Jacalin"/>
    <property type="match status" value="1"/>
</dbReference>
<dbReference type="Proteomes" id="UP000504607">
    <property type="component" value="Chromosome 10"/>
</dbReference>
<sequence>MSIIKTAKGFKNEFLIKLDARGNPSFGLENWDEVLLGELRQILISHGDAINSIQVAYNIRGSLFLSHRHGGGGDKFDCVNLESWENLTMVKGYYGPLRGHNASVVRSLTFGTNGAAYGPFGMEEGTLFCFNIPPGVSFGGFHGRSDSGYLRAIGIYVEPMAQYHLDPKPLAADFSRHGYAPD</sequence>
<dbReference type="PANTHER" id="PTHR47293">
    <property type="entry name" value="JACALIN-RELATED LECTIN 3"/>
    <property type="match status" value="1"/>
</dbReference>
<dbReference type="CDD" id="cd09612">
    <property type="entry name" value="Jacalin"/>
    <property type="match status" value="1"/>
</dbReference>
<dbReference type="Pfam" id="PF01419">
    <property type="entry name" value="Jacalin"/>
    <property type="match status" value="1"/>
</dbReference>
<dbReference type="GO" id="GO:0030246">
    <property type="term" value="F:carbohydrate binding"/>
    <property type="evidence" value="ECO:0007669"/>
    <property type="project" value="UniProtKB-KW"/>
</dbReference>
<name>A0A6I9RUI2_ELAGV</name>
<evidence type="ECO:0000313" key="4">
    <source>
        <dbReference type="RefSeq" id="XP_010932114.1"/>
    </source>
</evidence>
<dbReference type="OrthoDB" id="737179at2759"/>
<proteinExistence type="predicted"/>
<keyword evidence="3" id="KW-1185">Reference proteome</keyword>
<dbReference type="InParanoid" id="A0A6I9RUI2"/>
<evidence type="ECO:0000256" key="1">
    <source>
        <dbReference type="ARBA" id="ARBA00022734"/>
    </source>
</evidence>
<gene>
    <name evidence="4" type="primary">LOC105052851</name>
</gene>
<dbReference type="AlphaFoldDB" id="A0A6I9RUI2"/>
<dbReference type="SUPFAM" id="SSF51101">
    <property type="entry name" value="Mannose-binding lectins"/>
    <property type="match status" value="1"/>
</dbReference>
<evidence type="ECO:0000259" key="2">
    <source>
        <dbReference type="PROSITE" id="PS51752"/>
    </source>
</evidence>
<dbReference type="InterPro" id="IPR036404">
    <property type="entry name" value="Jacalin-like_lectin_dom_sf"/>
</dbReference>
<keyword evidence="1" id="KW-0430">Lectin</keyword>
<dbReference type="KEGG" id="egu:105052851"/>
<dbReference type="RefSeq" id="XP_010932114.1">
    <property type="nucleotide sequence ID" value="XM_010933812.3"/>
</dbReference>